<keyword evidence="8" id="KW-0282">Flagellum</keyword>
<name>A0A5S4ZRL3_9FIRM</name>
<proteinExistence type="inferred from homology"/>
<dbReference type="Proteomes" id="UP000323166">
    <property type="component" value="Unassembled WGS sequence"/>
</dbReference>
<dbReference type="Pfam" id="PF01052">
    <property type="entry name" value="FliMN_C"/>
    <property type="match status" value="1"/>
</dbReference>
<dbReference type="GO" id="GO:0071973">
    <property type="term" value="P:bacterial-type flagellum-dependent cell motility"/>
    <property type="evidence" value="ECO:0007669"/>
    <property type="project" value="InterPro"/>
</dbReference>
<dbReference type="InterPro" id="IPR036429">
    <property type="entry name" value="SpoA-like_sf"/>
</dbReference>
<dbReference type="RefSeq" id="WP_166511469.1">
    <property type="nucleotide sequence ID" value="NZ_VNHM01000007.1"/>
</dbReference>
<keyword evidence="8" id="KW-0966">Cell projection</keyword>
<gene>
    <name evidence="8" type="ORF">LX24_01437</name>
</gene>
<comment type="similarity">
    <text evidence="2">Belongs to the FliN/MopA/SpaO family.</text>
</comment>
<keyword evidence="6" id="KW-0472">Membrane</keyword>
<keyword evidence="3" id="KW-1003">Cell membrane</keyword>
<evidence type="ECO:0000256" key="6">
    <source>
        <dbReference type="ARBA" id="ARBA00023136"/>
    </source>
</evidence>
<comment type="caution">
    <text evidence="8">The sequence shown here is derived from an EMBL/GenBank/DDBJ whole genome shotgun (WGS) entry which is preliminary data.</text>
</comment>
<dbReference type="SUPFAM" id="SSF101801">
    <property type="entry name" value="Surface presentation of antigens (SPOA)"/>
    <property type="match status" value="1"/>
</dbReference>
<keyword evidence="9" id="KW-1185">Reference proteome</keyword>
<evidence type="ECO:0000256" key="3">
    <source>
        <dbReference type="ARBA" id="ARBA00022475"/>
    </source>
</evidence>
<evidence type="ECO:0000256" key="1">
    <source>
        <dbReference type="ARBA" id="ARBA00004413"/>
    </source>
</evidence>
<evidence type="ECO:0000259" key="7">
    <source>
        <dbReference type="Pfam" id="PF01052"/>
    </source>
</evidence>
<dbReference type="Gene3D" id="2.30.330.10">
    <property type="entry name" value="SpoA-like"/>
    <property type="match status" value="1"/>
</dbReference>
<evidence type="ECO:0000256" key="4">
    <source>
        <dbReference type="ARBA" id="ARBA00022500"/>
    </source>
</evidence>
<evidence type="ECO:0000256" key="2">
    <source>
        <dbReference type="ARBA" id="ARBA00009226"/>
    </source>
</evidence>
<comment type="subcellular location">
    <subcellularLocation>
        <location evidence="1">Cell membrane</location>
        <topology evidence="1">Peripheral membrane protein</topology>
        <orientation evidence="1">Cytoplasmic side</orientation>
    </subcellularLocation>
</comment>
<dbReference type="InterPro" id="IPR001543">
    <property type="entry name" value="FliN-like_C"/>
</dbReference>
<dbReference type="InterPro" id="IPR051469">
    <property type="entry name" value="FliN/MopA/SpaO"/>
</dbReference>
<evidence type="ECO:0000313" key="8">
    <source>
        <dbReference type="EMBL" id="TYO95476.1"/>
    </source>
</evidence>
<dbReference type="PRINTS" id="PR00956">
    <property type="entry name" value="FLGMOTORFLIN"/>
</dbReference>
<organism evidence="8 9">
    <name type="scientific">Desulfallas thermosapovorans DSM 6562</name>
    <dbReference type="NCBI Taxonomy" id="1121431"/>
    <lineage>
        <taxon>Bacteria</taxon>
        <taxon>Bacillati</taxon>
        <taxon>Bacillota</taxon>
        <taxon>Clostridia</taxon>
        <taxon>Eubacteriales</taxon>
        <taxon>Desulfallaceae</taxon>
        <taxon>Desulfallas</taxon>
    </lineage>
</organism>
<dbReference type="PANTHER" id="PTHR43484:SF1">
    <property type="entry name" value="FLAGELLAR MOTOR SWITCH PROTEIN FLIN"/>
    <property type="match status" value="1"/>
</dbReference>
<protein>
    <submittedName>
        <fullName evidence="8">Flagellar motor switch protein FliN/FliY</fullName>
    </submittedName>
</protein>
<keyword evidence="8" id="KW-0969">Cilium</keyword>
<dbReference type="GO" id="GO:0003774">
    <property type="term" value="F:cytoskeletal motor activity"/>
    <property type="evidence" value="ECO:0007669"/>
    <property type="project" value="InterPro"/>
</dbReference>
<accession>A0A5S4ZRL3</accession>
<keyword evidence="4" id="KW-0145">Chemotaxis</keyword>
<reference evidence="8 9" key="1">
    <citation type="submission" date="2019-07" db="EMBL/GenBank/DDBJ databases">
        <title>Genomic Encyclopedia of Type Strains, Phase I: the one thousand microbial genomes (KMG-I) project.</title>
        <authorList>
            <person name="Kyrpides N."/>
        </authorList>
    </citation>
    <scope>NUCLEOTIDE SEQUENCE [LARGE SCALE GENOMIC DNA]</scope>
    <source>
        <strain evidence="8 9">DSM 6562</strain>
    </source>
</reference>
<dbReference type="GO" id="GO:0005886">
    <property type="term" value="C:plasma membrane"/>
    <property type="evidence" value="ECO:0007669"/>
    <property type="project" value="UniProtKB-SubCell"/>
</dbReference>
<dbReference type="EMBL" id="VNHM01000007">
    <property type="protein sequence ID" value="TYO95476.1"/>
    <property type="molecule type" value="Genomic_DNA"/>
</dbReference>
<dbReference type="GO" id="GO:0009425">
    <property type="term" value="C:bacterial-type flagellum basal body"/>
    <property type="evidence" value="ECO:0007669"/>
    <property type="project" value="InterPro"/>
</dbReference>
<dbReference type="AlphaFoldDB" id="A0A5S4ZRL3"/>
<dbReference type="PANTHER" id="PTHR43484">
    <property type="match status" value="1"/>
</dbReference>
<sequence>MLSQRELDEFLGSFNSGKTTVKKVNFPPLRVEPGLLHSRLPIDFIGDVAVEICAELGQANMTVRDILNMKEDTVIELEKAAGDTVDLKVNGQNFARGEVIIIGNNLGVRVDRVNDIKLPSSEERDVNASG</sequence>
<dbReference type="InterPro" id="IPR001172">
    <property type="entry name" value="FliN_T3SS_HrcQb"/>
</dbReference>
<keyword evidence="5" id="KW-0283">Flagellar rotation</keyword>
<evidence type="ECO:0000313" key="9">
    <source>
        <dbReference type="Proteomes" id="UP000323166"/>
    </source>
</evidence>
<feature type="domain" description="Flagellar motor switch protein FliN-like C-terminal" evidence="7">
    <location>
        <begin position="45"/>
        <end position="113"/>
    </location>
</feature>
<dbReference type="GO" id="GO:0006935">
    <property type="term" value="P:chemotaxis"/>
    <property type="evidence" value="ECO:0007669"/>
    <property type="project" value="UniProtKB-KW"/>
</dbReference>
<evidence type="ECO:0000256" key="5">
    <source>
        <dbReference type="ARBA" id="ARBA00022779"/>
    </source>
</evidence>